<reference evidence="2" key="1">
    <citation type="submission" date="2019-07" db="EMBL/GenBank/DDBJ databases">
        <authorList>
            <person name="Dittberner H."/>
        </authorList>
    </citation>
    <scope>NUCLEOTIDE SEQUENCE [LARGE SCALE GENOMIC DNA]</scope>
</reference>
<dbReference type="PANTHER" id="PTHR35708">
    <property type="entry name" value="GB|AAD25831.1"/>
    <property type="match status" value="1"/>
</dbReference>
<dbReference type="PANTHER" id="PTHR35708:SF6">
    <property type="entry name" value="BNAA07G04560D PROTEIN"/>
    <property type="match status" value="1"/>
</dbReference>
<protein>
    <submittedName>
        <fullName evidence="2">Uncharacterized protein</fullName>
    </submittedName>
</protein>
<name>A0A565BAJ7_9BRAS</name>
<dbReference type="AlphaFoldDB" id="A0A565BAJ7"/>
<organism evidence="2 3">
    <name type="scientific">Arabis nemorensis</name>
    <dbReference type="NCBI Taxonomy" id="586526"/>
    <lineage>
        <taxon>Eukaryota</taxon>
        <taxon>Viridiplantae</taxon>
        <taxon>Streptophyta</taxon>
        <taxon>Embryophyta</taxon>
        <taxon>Tracheophyta</taxon>
        <taxon>Spermatophyta</taxon>
        <taxon>Magnoliopsida</taxon>
        <taxon>eudicotyledons</taxon>
        <taxon>Gunneridae</taxon>
        <taxon>Pentapetalae</taxon>
        <taxon>rosids</taxon>
        <taxon>malvids</taxon>
        <taxon>Brassicales</taxon>
        <taxon>Brassicaceae</taxon>
        <taxon>Arabideae</taxon>
        <taxon>Arabis</taxon>
    </lineage>
</organism>
<gene>
    <name evidence="2" type="ORF">ANE_LOCUS8796</name>
</gene>
<dbReference type="OrthoDB" id="784738at2759"/>
<evidence type="ECO:0000256" key="1">
    <source>
        <dbReference type="SAM" id="MobiDB-lite"/>
    </source>
</evidence>
<proteinExistence type="predicted"/>
<dbReference type="Proteomes" id="UP000489600">
    <property type="component" value="Unassembled WGS sequence"/>
</dbReference>
<evidence type="ECO:0000313" key="2">
    <source>
        <dbReference type="EMBL" id="VVA98351.1"/>
    </source>
</evidence>
<evidence type="ECO:0000313" key="3">
    <source>
        <dbReference type="Proteomes" id="UP000489600"/>
    </source>
</evidence>
<sequence length="107" mass="12527">MDREQDYVATEDIISKSEENLETTNGEDEDDVFPDDESLIELSLPSGQYVGHQYTSNKKNIYIHSKVQDFRLFDLFTKFNDFMEEDNLIEIDITIGSIKYSRFEIKA</sequence>
<feature type="region of interest" description="Disordered" evidence="1">
    <location>
        <begin position="1"/>
        <end position="32"/>
    </location>
</feature>
<keyword evidence="3" id="KW-1185">Reference proteome</keyword>
<dbReference type="EMBL" id="CABITT030000003">
    <property type="protein sequence ID" value="VVA98351.1"/>
    <property type="molecule type" value="Genomic_DNA"/>
</dbReference>
<accession>A0A565BAJ7</accession>
<comment type="caution">
    <text evidence="2">The sequence shown here is derived from an EMBL/GenBank/DDBJ whole genome shotgun (WGS) entry which is preliminary data.</text>
</comment>